<dbReference type="PANTHER" id="PTHR46225:SF19">
    <property type="entry name" value="RING-TYPE DOMAIN-CONTAINING PROTEIN"/>
    <property type="match status" value="1"/>
</dbReference>
<accession>A0A8T1V7S8</accession>
<comment type="caution">
    <text evidence="4">The sequence shown here is derived from an EMBL/GenBank/DDBJ whole genome shotgun (WGS) entry which is preliminary data.</text>
</comment>
<dbReference type="GO" id="GO:0008270">
    <property type="term" value="F:zinc ion binding"/>
    <property type="evidence" value="ECO:0007669"/>
    <property type="project" value="UniProtKB-KW"/>
</dbReference>
<evidence type="ECO:0000313" key="4">
    <source>
        <dbReference type="EMBL" id="KAG7377357.1"/>
    </source>
</evidence>
<feature type="transmembrane region" description="Helical" evidence="2">
    <location>
        <begin position="204"/>
        <end position="229"/>
    </location>
</feature>
<organism evidence="4 5">
    <name type="scientific">Phytophthora pseudosyringae</name>
    <dbReference type="NCBI Taxonomy" id="221518"/>
    <lineage>
        <taxon>Eukaryota</taxon>
        <taxon>Sar</taxon>
        <taxon>Stramenopiles</taxon>
        <taxon>Oomycota</taxon>
        <taxon>Peronosporomycetes</taxon>
        <taxon>Peronosporales</taxon>
        <taxon>Peronosporaceae</taxon>
        <taxon>Phytophthora</taxon>
    </lineage>
</organism>
<evidence type="ECO:0000313" key="5">
    <source>
        <dbReference type="Proteomes" id="UP000694044"/>
    </source>
</evidence>
<feature type="domain" description="RING-type" evidence="3">
    <location>
        <begin position="291"/>
        <end position="332"/>
    </location>
</feature>
<reference evidence="4" key="1">
    <citation type="submission" date="2021-02" db="EMBL/GenBank/DDBJ databases">
        <authorList>
            <person name="Palmer J.M."/>
        </authorList>
    </citation>
    <scope>NUCLEOTIDE SEQUENCE</scope>
    <source>
        <strain evidence="4">SCRP734</strain>
    </source>
</reference>
<dbReference type="Pfam" id="PF13639">
    <property type="entry name" value="zf-RING_2"/>
    <property type="match status" value="1"/>
</dbReference>
<dbReference type="InterPro" id="IPR001841">
    <property type="entry name" value="Znf_RING"/>
</dbReference>
<dbReference type="AlphaFoldDB" id="A0A8T1V7S8"/>
<dbReference type="EMBL" id="JAGDFM010000539">
    <property type="protein sequence ID" value="KAG7377357.1"/>
    <property type="molecule type" value="Genomic_DNA"/>
</dbReference>
<keyword evidence="2" id="KW-0812">Transmembrane</keyword>
<dbReference type="PANTHER" id="PTHR46225">
    <property type="entry name" value="C3H4 TYPE ZINC FINGER PROTEIN"/>
    <property type="match status" value="1"/>
</dbReference>
<evidence type="ECO:0000256" key="2">
    <source>
        <dbReference type="SAM" id="Phobius"/>
    </source>
</evidence>
<sequence>MPETSDPPSAAMPSIEERVALRSAGSSSSSLASPSRARLLASAGVGSGPAAPDEAHAVRLNVLNSSVQEARDARNSRLIMWAISLVNLPQIVAAVAILALHWQGETLCYRIQVWVLLHTTHLTLTLLLEWALYYLNGARTNSAIRLREQYMAPLSQLKYGLDLAGLFWFLVGNMWVISDGARCDDGSTMYQLALWMIVISYAKIFLPCLLLLALLPILCFCLPCVIRLLSRLQDPMRGKGATKEVGLVFVGLPCLLSREMLTLDVVVEQLIDQLEAKTYTTNMFPPEDACCCICLNDYEPSQSLRVLPCAHHFHKECVDEWLLVNSTCPTCRKSIFDVAGSGGATATSEEDMLRRV</sequence>
<keyword evidence="2" id="KW-0472">Membrane</keyword>
<dbReference type="SMART" id="SM00184">
    <property type="entry name" value="RING"/>
    <property type="match status" value="1"/>
</dbReference>
<feature type="transmembrane region" description="Helical" evidence="2">
    <location>
        <begin position="157"/>
        <end position="177"/>
    </location>
</feature>
<feature type="transmembrane region" description="Helical" evidence="2">
    <location>
        <begin position="78"/>
        <end position="102"/>
    </location>
</feature>
<dbReference type="Proteomes" id="UP000694044">
    <property type="component" value="Unassembled WGS sequence"/>
</dbReference>
<name>A0A8T1V7S8_9STRA</name>
<keyword evidence="1" id="KW-0862">Zinc</keyword>
<proteinExistence type="predicted"/>
<protein>
    <recommendedName>
        <fullName evidence="3">RING-type domain-containing protein</fullName>
    </recommendedName>
</protein>
<dbReference type="PROSITE" id="PS50089">
    <property type="entry name" value="ZF_RING_2"/>
    <property type="match status" value="1"/>
</dbReference>
<keyword evidence="2" id="KW-1133">Transmembrane helix</keyword>
<evidence type="ECO:0000256" key="1">
    <source>
        <dbReference type="PROSITE-ProRule" id="PRU00175"/>
    </source>
</evidence>
<keyword evidence="1" id="KW-0863">Zinc-finger</keyword>
<keyword evidence="1" id="KW-0479">Metal-binding</keyword>
<feature type="transmembrane region" description="Helical" evidence="2">
    <location>
        <begin position="114"/>
        <end position="136"/>
    </location>
</feature>
<dbReference type="FunFam" id="3.30.40.10:FF:000348">
    <property type="entry name" value="E3 ubiquitin-protein ligase"/>
    <property type="match status" value="1"/>
</dbReference>
<dbReference type="OrthoDB" id="9984778at2759"/>
<keyword evidence="5" id="KW-1185">Reference proteome</keyword>
<evidence type="ECO:0000259" key="3">
    <source>
        <dbReference type="PROSITE" id="PS50089"/>
    </source>
</evidence>
<gene>
    <name evidence="4" type="ORF">PHYPSEUDO_011769</name>
</gene>